<dbReference type="InterPro" id="IPR013320">
    <property type="entry name" value="ConA-like_dom_sf"/>
</dbReference>
<evidence type="ECO:0000313" key="5">
    <source>
        <dbReference type="EMBL" id="GAA4380359.1"/>
    </source>
</evidence>
<feature type="signal peptide" evidence="3">
    <location>
        <begin position="1"/>
        <end position="20"/>
    </location>
</feature>
<evidence type="ECO:0000313" key="6">
    <source>
        <dbReference type="Proteomes" id="UP001500454"/>
    </source>
</evidence>
<dbReference type="Gene3D" id="2.60.40.10">
    <property type="entry name" value="Immunoglobulins"/>
    <property type="match status" value="1"/>
</dbReference>
<dbReference type="NCBIfam" id="TIGR04183">
    <property type="entry name" value="Por_Secre_tail"/>
    <property type="match status" value="1"/>
</dbReference>
<keyword evidence="6" id="KW-1185">Reference proteome</keyword>
<dbReference type="InterPro" id="IPR006558">
    <property type="entry name" value="LamG-like"/>
</dbReference>
<dbReference type="SUPFAM" id="SSF49899">
    <property type="entry name" value="Concanavalin A-like lectins/glucanases"/>
    <property type="match status" value="1"/>
</dbReference>
<dbReference type="InterPro" id="IPR026444">
    <property type="entry name" value="Secre_tail"/>
</dbReference>
<dbReference type="SMART" id="SM00560">
    <property type="entry name" value="LamGL"/>
    <property type="match status" value="1"/>
</dbReference>
<keyword evidence="2" id="KW-1015">Disulfide bond</keyword>
<comment type="caution">
    <text evidence="5">The sequence shown here is derived from an EMBL/GenBank/DDBJ whole genome shotgun (WGS) entry which is preliminary data.</text>
</comment>
<dbReference type="Pfam" id="PF18962">
    <property type="entry name" value="Por_Secre_tail"/>
    <property type="match status" value="1"/>
</dbReference>
<evidence type="ECO:0000256" key="1">
    <source>
        <dbReference type="ARBA" id="ARBA00022729"/>
    </source>
</evidence>
<dbReference type="InterPro" id="IPR058897">
    <property type="entry name" value="PAPPA_SD_C"/>
</dbReference>
<dbReference type="Proteomes" id="UP001500454">
    <property type="component" value="Unassembled WGS sequence"/>
</dbReference>
<dbReference type="RefSeq" id="WP_345223528.1">
    <property type="nucleotide sequence ID" value="NZ_BAABHA010000004.1"/>
</dbReference>
<dbReference type="Pfam" id="PF25900">
    <property type="entry name" value="PAPPA"/>
    <property type="match status" value="1"/>
</dbReference>
<accession>A0ABP8IYE4</accession>
<gene>
    <name evidence="5" type="ORF">GCM10023186_18590</name>
</gene>
<proteinExistence type="predicted"/>
<sequence>MNKRLLLLSLMSSWAWTAQAQSCPAPAVTANGPTTFCNDAVSLKTDLGPVRYASSVLRFSSEYNSSWAAATALGAPTVYPRYGDISGAWASSGQDNQREYLVLRFANPAPAKRILVWETYNPGAIDTVWVRNPNTNSWEAVYTATAAAAGANSRILNINFPQTSFPVQDVRLAINSPAVSGWNEIDAVALSGESIGYQWAKNGSDLPVTVVGANGPGLSNIDASGTYSVRVTNNAGCTNTSTPVNVLSDAPPSLTITPTNTTICQGGSATLVATATNAGGTAAANALSFDGSNDVASAPHQANLNLTTSLTVEAWINANGPGTAIQNVVSKSSNAVNTGYIFPRTDDNFNNLTLYLHIGGVWRIFTVPYASLRGAWHHTAATYDGSRVKIFIDGSKVLDQACTGAIATNTNALALGNQPGFNEYFNGQADEIRIWNVARSEADIAADYNKTVLATQPGLVAYYRFDEGSGTATSDATPNANHATFASATAAPTWVASTAAIGQGIAYSWSPATGLNSTTSPSVVANPTTSTTYRVRATNVRSGCFAETTVRVNVGGPFTWSGASNTDWFTAANWACGSVPTFGDDITIPAGMPRYPVISSGSAAVRNLTIQGGLLTMTGGNLDVMGSFTNNGSLSHTGGNIIMIGAIRDDIGGTGQLVFQNLQIGTTGARLTSPVQVRGLLTLAGNLLTNNHELTLVSNASGTAMVYNNPGVVEGTVKVQRWIDPSLNAGTGYRHLSSPVRNTTVADFSTSGFSPVLNPGYNSATNPGSVTPFPNVFTYNDVRLQLGAAGGFDAGWESPTSTADSLQAGRGYTVNVAPVTVDFVGRLTNGDVNVPLLRGTAGQGWNLVGNPYPSPLEWNLVTLPAGVDAAAYVYRSSGPYSGGYVSYVNGVGAPGTNRIAMGQAFFVRANSGSPTLALRNTQRTTTLQNPPLNRANDTRPLLALALHATGTPASADVLYVYQQAGATTQFDGEFDALKIQLNGGQQPSLFQQAGPSALSIQGLPVGNQPLALPLGVNAPQAGNFTFVPQQLLHFGAGVQVLLEDRQTGTWHDLRQGAYSVALAQGLSTARFVLHLNSQRPLTNAAARLTNADLQVYPNPASGRAVTVSAGNLQGNSAELRLVNALGQTVRTETVPLTSRLLERLLEVQKLPAGVYTVQLRTAAGTLTRKLILN</sequence>
<dbReference type="Pfam" id="PF13385">
    <property type="entry name" value="Laminin_G_3"/>
    <property type="match status" value="1"/>
</dbReference>
<name>A0ABP8IYE4_9BACT</name>
<dbReference type="InterPro" id="IPR013783">
    <property type="entry name" value="Ig-like_fold"/>
</dbReference>
<evidence type="ECO:0000256" key="2">
    <source>
        <dbReference type="ARBA" id="ARBA00023157"/>
    </source>
</evidence>
<protein>
    <recommendedName>
        <fullName evidence="4">LamG-like jellyroll fold domain-containing protein</fullName>
    </recommendedName>
</protein>
<evidence type="ECO:0000259" key="4">
    <source>
        <dbReference type="SMART" id="SM00560"/>
    </source>
</evidence>
<dbReference type="Gene3D" id="2.60.120.200">
    <property type="match status" value="1"/>
</dbReference>
<evidence type="ECO:0000256" key="3">
    <source>
        <dbReference type="SAM" id="SignalP"/>
    </source>
</evidence>
<reference evidence="6" key="1">
    <citation type="journal article" date="2019" name="Int. J. Syst. Evol. Microbiol.">
        <title>The Global Catalogue of Microorganisms (GCM) 10K type strain sequencing project: providing services to taxonomists for standard genome sequencing and annotation.</title>
        <authorList>
            <consortium name="The Broad Institute Genomics Platform"/>
            <consortium name="The Broad Institute Genome Sequencing Center for Infectious Disease"/>
            <person name="Wu L."/>
            <person name="Ma J."/>
        </authorList>
    </citation>
    <scope>NUCLEOTIDE SEQUENCE [LARGE SCALE GENOMIC DNA]</scope>
    <source>
        <strain evidence="6">JCM 17924</strain>
    </source>
</reference>
<feature type="domain" description="LamG-like jellyroll fold" evidence="4">
    <location>
        <begin position="308"/>
        <end position="442"/>
    </location>
</feature>
<dbReference type="EMBL" id="BAABHA010000004">
    <property type="protein sequence ID" value="GAA4380359.1"/>
    <property type="molecule type" value="Genomic_DNA"/>
</dbReference>
<keyword evidence="1 3" id="KW-0732">Signal</keyword>
<organism evidence="5 6">
    <name type="scientific">Hymenobacter koreensis</name>
    <dbReference type="NCBI Taxonomy" id="1084523"/>
    <lineage>
        <taxon>Bacteria</taxon>
        <taxon>Pseudomonadati</taxon>
        <taxon>Bacteroidota</taxon>
        <taxon>Cytophagia</taxon>
        <taxon>Cytophagales</taxon>
        <taxon>Hymenobacteraceae</taxon>
        <taxon>Hymenobacter</taxon>
    </lineage>
</organism>
<feature type="chain" id="PRO_5047201644" description="LamG-like jellyroll fold domain-containing protein" evidence="3">
    <location>
        <begin position="21"/>
        <end position="1173"/>
    </location>
</feature>